<protein>
    <recommendedName>
        <fullName evidence="1">Putative plant transposon protein domain-containing protein</fullName>
    </recommendedName>
</protein>
<evidence type="ECO:0000259" key="1">
    <source>
        <dbReference type="Pfam" id="PF20167"/>
    </source>
</evidence>
<feature type="domain" description="Putative plant transposon protein" evidence="1">
    <location>
        <begin position="61"/>
        <end position="242"/>
    </location>
</feature>
<evidence type="ECO:0000313" key="2">
    <source>
        <dbReference type="EMBL" id="MCD7469291.1"/>
    </source>
</evidence>
<dbReference type="EMBL" id="JACEIK010001423">
    <property type="protein sequence ID" value="MCD7469291.1"/>
    <property type="molecule type" value="Genomic_DNA"/>
</dbReference>
<proteinExistence type="predicted"/>
<name>A0ABS8TEQ2_DATST</name>
<reference evidence="2 3" key="1">
    <citation type="journal article" date="2021" name="BMC Genomics">
        <title>Datura genome reveals duplications of psychoactive alkaloid biosynthetic genes and high mutation rate following tissue culture.</title>
        <authorList>
            <person name="Rajewski A."/>
            <person name="Carter-House D."/>
            <person name="Stajich J."/>
            <person name="Litt A."/>
        </authorList>
    </citation>
    <scope>NUCLEOTIDE SEQUENCE [LARGE SCALE GENOMIC DNA]</scope>
    <source>
        <strain evidence="2">AR-01</strain>
    </source>
</reference>
<organism evidence="2 3">
    <name type="scientific">Datura stramonium</name>
    <name type="common">Jimsonweed</name>
    <name type="synonym">Common thornapple</name>
    <dbReference type="NCBI Taxonomy" id="4076"/>
    <lineage>
        <taxon>Eukaryota</taxon>
        <taxon>Viridiplantae</taxon>
        <taxon>Streptophyta</taxon>
        <taxon>Embryophyta</taxon>
        <taxon>Tracheophyta</taxon>
        <taxon>Spermatophyta</taxon>
        <taxon>Magnoliopsida</taxon>
        <taxon>eudicotyledons</taxon>
        <taxon>Gunneridae</taxon>
        <taxon>Pentapetalae</taxon>
        <taxon>asterids</taxon>
        <taxon>lamiids</taxon>
        <taxon>Solanales</taxon>
        <taxon>Solanaceae</taxon>
        <taxon>Solanoideae</taxon>
        <taxon>Datureae</taxon>
        <taxon>Datura</taxon>
    </lineage>
</organism>
<gene>
    <name evidence="2" type="ORF">HAX54_008222</name>
</gene>
<evidence type="ECO:0000313" key="3">
    <source>
        <dbReference type="Proteomes" id="UP000823775"/>
    </source>
</evidence>
<dbReference type="Proteomes" id="UP000823775">
    <property type="component" value="Unassembled WGS sequence"/>
</dbReference>
<dbReference type="PANTHER" id="PTHR33180">
    <property type="entry name" value="PHOTOSYSTEM II CP43 REACTION CENTER PROTEIN"/>
    <property type="match status" value="1"/>
</dbReference>
<dbReference type="Pfam" id="PF20167">
    <property type="entry name" value="Transposase_32"/>
    <property type="match status" value="1"/>
</dbReference>
<keyword evidence="3" id="KW-1185">Reference proteome</keyword>
<dbReference type="PANTHER" id="PTHR33180:SF31">
    <property type="entry name" value="POLYPROTEIN PROTEIN"/>
    <property type="match status" value="1"/>
</dbReference>
<accession>A0ABS8TEQ2</accession>
<comment type="caution">
    <text evidence="2">The sequence shown here is derived from an EMBL/GenBank/DDBJ whole genome shotgun (WGS) entry which is preliminary data.</text>
</comment>
<sequence length="428" mass="49089">MSTYEHFHTSQASVPTNTHQERFALEGMDDFYITFKEKCTIHAESFNAASAYIYHKIGMCGWSPFTIPIDPCILELVWEFYASCRARQQLMKQEGRTEAFPHLTSVWVRGQEVHVMPEAINSLDWDEPIPPHPFLHHKVEEKVHQFQWVASVIAQGQPQWAVFKGLIHQRDLKFDPNMWLDFVFSRLIPSQNTLEVPIEVAILLSCMMEHVHINVGKIIADQSRQKAKQQATKFPFPTLINRQRGPNDKAGKVYKEHEPTITLGIFSHSYYPNADDSQNSPPPELLNIAQRAKMHENQLLRLAKAIPTMIQSAFKKALLTVKDNLTHLCSKVDVLESGATTCRSTQKSPDDWWVGDHSDSDIISNEENAYHNPPLPPPMHSVYDVNPSWAPGEWQQHLTMSFEPFRTDGHIRPWSTCHTRPDPMQPTS</sequence>
<dbReference type="InterPro" id="IPR046796">
    <property type="entry name" value="Transposase_32_dom"/>
</dbReference>